<gene>
    <name evidence="1" type="ORF">FHU33_4668</name>
</gene>
<dbReference type="Proteomes" id="UP000319865">
    <property type="component" value="Unassembled WGS sequence"/>
</dbReference>
<accession>A0A543P1P6</accession>
<comment type="caution">
    <text evidence="1">The sequence shown here is derived from an EMBL/GenBank/DDBJ whole genome shotgun (WGS) entry which is preliminary data.</text>
</comment>
<protein>
    <submittedName>
        <fullName evidence="1">Uncharacterized protein</fullName>
    </submittedName>
</protein>
<evidence type="ECO:0000313" key="1">
    <source>
        <dbReference type="EMBL" id="TQN37988.1"/>
    </source>
</evidence>
<dbReference type="AlphaFoldDB" id="A0A543P1P6"/>
<dbReference type="EMBL" id="VFQE01000002">
    <property type="protein sequence ID" value="TQN37988.1"/>
    <property type="molecule type" value="Genomic_DNA"/>
</dbReference>
<keyword evidence="2" id="KW-1185">Reference proteome</keyword>
<proteinExistence type="predicted"/>
<organism evidence="1 2">
    <name type="scientific">Blastococcus colisei</name>
    <dbReference type="NCBI Taxonomy" id="1564162"/>
    <lineage>
        <taxon>Bacteria</taxon>
        <taxon>Bacillati</taxon>
        <taxon>Actinomycetota</taxon>
        <taxon>Actinomycetes</taxon>
        <taxon>Geodermatophilales</taxon>
        <taxon>Geodermatophilaceae</taxon>
        <taxon>Blastococcus</taxon>
    </lineage>
</organism>
<dbReference type="RefSeq" id="WP_170182606.1">
    <property type="nucleotide sequence ID" value="NZ_VFQE01000002.1"/>
</dbReference>
<reference evidence="1 2" key="1">
    <citation type="submission" date="2019-06" db="EMBL/GenBank/DDBJ databases">
        <title>Sequencing the genomes of 1000 actinobacteria strains.</title>
        <authorList>
            <person name="Klenk H.-P."/>
        </authorList>
    </citation>
    <scope>NUCLEOTIDE SEQUENCE [LARGE SCALE GENOMIC DNA]</scope>
    <source>
        <strain evidence="1 2">DSM 46837</strain>
    </source>
</reference>
<name>A0A543P1P6_9ACTN</name>
<dbReference type="Gene3D" id="3.40.50.720">
    <property type="entry name" value="NAD(P)-binding Rossmann-like Domain"/>
    <property type="match status" value="1"/>
</dbReference>
<dbReference type="SUPFAM" id="SSF51735">
    <property type="entry name" value="NAD(P)-binding Rossmann-fold domains"/>
    <property type="match status" value="1"/>
</dbReference>
<evidence type="ECO:0000313" key="2">
    <source>
        <dbReference type="Proteomes" id="UP000319865"/>
    </source>
</evidence>
<dbReference type="InterPro" id="IPR036291">
    <property type="entry name" value="NAD(P)-bd_dom_sf"/>
</dbReference>
<sequence length="45" mass="4642">MRGRLVLVTGGGAIGLLVGLLARHSGAAEVVVADPTPQRRPRPRA</sequence>